<dbReference type="OrthoDB" id="9808602at2"/>
<dbReference type="Gene3D" id="3.40.50.2000">
    <property type="entry name" value="Glycogen Phosphorylase B"/>
    <property type="match status" value="2"/>
</dbReference>
<dbReference type="CDD" id="cd03794">
    <property type="entry name" value="GT4_WbuB-like"/>
    <property type="match status" value="1"/>
</dbReference>
<evidence type="ECO:0000313" key="6">
    <source>
        <dbReference type="Proteomes" id="UP000294853"/>
    </source>
</evidence>
<keyword evidence="2 5" id="KW-0808">Transferase</keyword>
<feature type="domain" description="Glycosyl transferase family 1" evidence="3">
    <location>
        <begin position="229"/>
        <end position="387"/>
    </location>
</feature>
<dbReference type="Proteomes" id="UP000294853">
    <property type="component" value="Chromosome"/>
</dbReference>
<evidence type="ECO:0000259" key="3">
    <source>
        <dbReference type="Pfam" id="PF00534"/>
    </source>
</evidence>
<evidence type="ECO:0000256" key="2">
    <source>
        <dbReference type="ARBA" id="ARBA00022679"/>
    </source>
</evidence>
<evidence type="ECO:0000313" key="5">
    <source>
        <dbReference type="EMBL" id="QBX55845.1"/>
    </source>
</evidence>
<keyword evidence="1" id="KW-0328">Glycosyltransferase</keyword>
<dbReference type="Pfam" id="PF00534">
    <property type="entry name" value="Glycos_transf_1"/>
    <property type="match status" value="1"/>
</dbReference>
<sequence>MRVGFVSQYFPPEPGAAAHPGVVASALARRGHDVQVLTGFPSYPHGVVYDGYRQQSRMRDEVDGLSVLRVPYYLSHDQSGARRALSMLTFGASATLQTGSLRDADVLLVYASPATTTIPAMALRAVGRVPYVLYIQDLWPDTVMESGMLAGSPGARQRVERVLERACARTYRSAERIVVISEGIRSILAERGVPEEKLVVVPNWVDESVFAPAAPDPELARQFSGHALTVMYAGGIGELQGLHHAVQAVESLPSDSGIHLAVLGEGVAKQGLVDRVRELGLGDRVSFHPGRSLADMPATIAAADVQLVSLLDRPLFHGTIPSKVQASLAVGSPVLVSAPGDAARLVTGAGCGLAVPPESPDELAAAMVALRDLGPQERAAMGQKGRDFYVGNLSERSGAMALEQALEAATG</sequence>
<dbReference type="GO" id="GO:0016757">
    <property type="term" value="F:glycosyltransferase activity"/>
    <property type="evidence" value="ECO:0007669"/>
    <property type="project" value="UniProtKB-KW"/>
</dbReference>
<reference evidence="5 6" key="1">
    <citation type="submission" date="2019-03" db="EMBL/GenBank/DDBJ databases">
        <title>Three New Species of Nocardioides, Nocardioides euryhalodurans sp. nov., Nocardioides seonyuensis sp. nov. and Nocardioides eburneoflavus sp. nov. Iolated from Soil.</title>
        <authorList>
            <person name="Roh S.G."/>
            <person name="Lee C."/>
            <person name="Kim M.-K."/>
            <person name="Kim S.B."/>
        </authorList>
    </citation>
    <scope>NUCLEOTIDE SEQUENCE [LARGE SCALE GENOMIC DNA]</scope>
    <source>
        <strain evidence="5 6">MMS17-SY207-3</strain>
    </source>
</reference>
<dbReference type="Pfam" id="PF13579">
    <property type="entry name" value="Glyco_trans_4_4"/>
    <property type="match status" value="1"/>
</dbReference>
<gene>
    <name evidence="5" type="ORF">EXE58_10500</name>
</gene>
<dbReference type="PANTHER" id="PTHR12526">
    <property type="entry name" value="GLYCOSYLTRANSFERASE"/>
    <property type="match status" value="1"/>
</dbReference>
<accession>A0A4P7IF12</accession>
<evidence type="ECO:0000256" key="1">
    <source>
        <dbReference type="ARBA" id="ARBA00022676"/>
    </source>
</evidence>
<dbReference type="InterPro" id="IPR028098">
    <property type="entry name" value="Glyco_trans_4-like_N"/>
</dbReference>
<name>A0A4P7IF12_9ACTN</name>
<evidence type="ECO:0000259" key="4">
    <source>
        <dbReference type="Pfam" id="PF13579"/>
    </source>
</evidence>
<feature type="domain" description="Glycosyltransferase subfamily 4-like N-terminal" evidence="4">
    <location>
        <begin position="15"/>
        <end position="204"/>
    </location>
</feature>
<dbReference type="InterPro" id="IPR001296">
    <property type="entry name" value="Glyco_trans_1"/>
</dbReference>
<keyword evidence="6" id="KW-1185">Reference proteome</keyword>
<dbReference type="AlphaFoldDB" id="A0A4P7IF12"/>
<dbReference type="EMBL" id="CP038436">
    <property type="protein sequence ID" value="QBX55845.1"/>
    <property type="molecule type" value="Genomic_DNA"/>
</dbReference>
<proteinExistence type="predicted"/>
<protein>
    <submittedName>
        <fullName evidence="5">Glycosyltransferase WbuB</fullName>
    </submittedName>
</protein>
<dbReference type="KEGG" id="nsn:EXE58_10500"/>
<organism evidence="5 6">
    <name type="scientific">Nocardioides seonyuensis</name>
    <dbReference type="NCBI Taxonomy" id="2518371"/>
    <lineage>
        <taxon>Bacteria</taxon>
        <taxon>Bacillati</taxon>
        <taxon>Actinomycetota</taxon>
        <taxon>Actinomycetes</taxon>
        <taxon>Propionibacteriales</taxon>
        <taxon>Nocardioidaceae</taxon>
        <taxon>Nocardioides</taxon>
    </lineage>
</organism>
<dbReference type="SUPFAM" id="SSF53756">
    <property type="entry name" value="UDP-Glycosyltransferase/glycogen phosphorylase"/>
    <property type="match status" value="1"/>
</dbReference>
<dbReference type="RefSeq" id="WP_135267836.1">
    <property type="nucleotide sequence ID" value="NZ_CP038436.1"/>
</dbReference>